<dbReference type="GO" id="GO:0046890">
    <property type="term" value="P:regulation of lipid biosynthetic process"/>
    <property type="evidence" value="ECO:0000318"/>
    <property type="project" value="GO_Central"/>
</dbReference>
<dbReference type="FunCoup" id="W5NNU3">
    <property type="interactions" value="1"/>
</dbReference>
<dbReference type="GeneTree" id="ENSGT00500000044890"/>
<evidence type="ECO:0000256" key="3">
    <source>
        <dbReference type="ARBA" id="ARBA00009488"/>
    </source>
</evidence>
<reference evidence="7" key="3">
    <citation type="submission" date="2025-09" db="UniProtKB">
        <authorList>
            <consortium name="Ensembl"/>
        </authorList>
    </citation>
    <scope>IDENTIFICATION</scope>
</reference>
<evidence type="ECO:0000256" key="2">
    <source>
        <dbReference type="ARBA" id="ARBA00004496"/>
    </source>
</evidence>
<evidence type="ECO:0000256" key="1">
    <source>
        <dbReference type="ARBA" id="ARBA00004123"/>
    </source>
</evidence>
<dbReference type="GO" id="GO:0005634">
    <property type="term" value="C:nucleus"/>
    <property type="evidence" value="ECO:0007669"/>
    <property type="project" value="UniProtKB-SubCell"/>
</dbReference>
<dbReference type="STRING" id="7918.ENSLOCP00000022302"/>
<reference evidence="8" key="1">
    <citation type="submission" date="2011-12" db="EMBL/GenBank/DDBJ databases">
        <title>The Draft Genome of Lepisosteus oculatus.</title>
        <authorList>
            <consortium name="The Broad Institute Genome Assembly &amp; Analysis Group"/>
            <consortium name="Computational R&amp;D Group"/>
            <consortium name="and Sequencing Platform"/>
            <person name="Di Palma F."/>
            <person name="Alfoldi J."/>
            <person name="Johnson J."/>
            <person name="Berlin A."/>
            <person name="Gnerre S."/>
            <person name="Jaffe D."/>
            <person name="MacCallum I."/>
            <person name="Young S."/>
            <person name="Walker B.J."/>
            <person name="Lander E.S."/>
            <person name="Lindblad-Toh K."/>
        </authorList>
    </citation>
    <scope>NUCLEOTIDE SEQUENCE [LARGE SCALE GENOMIC DNA]</scope>
</reference>
<dbReference type="Proteomes" id="UP000018468">
    <property type="component" value="Linkage group LG3"/>
</dbReference>
<protein>
    <submittedName>
        <fullName evidence="7">Thyroid hormone responsive</fullName>
    </submittedName>
</protein>
<dbReference type="InterPro" id="IPR053719">
    <property type="entry name" value="Lipogen_MT_Stabilize_sf"/>
</dbReference>
<evidence type="ECO:0000313" key="7">
    <source>
        <dbReference type="Ensembl" id="ENSLOCP00000022302.1"/>
    </source>
</evidence>
<feature type="region of interest" description="Disordered" evidence="6">
    <location>
        <begin position="77"/>
        <end position="103"/>
    </location>
</feature>
<evidence type="ECO:0000256" key="5">
    <source>
        <dbReference type="ARBA" id="ARBA00023242"/>
    </source>
</evidence>
<accession>W5NNU3</accession>
<name>W5NNU3_LEPOC</name>
<keyword evidence="5" id="KW-0539">Nucleus</keyword>
<evidence type="ECO:0000256" key="6">
    <source>
        <dbReference type="SAM" id="MobiDB-lite"/>
    </source>
</evidence>
<evidence type="ECO:0000256" key="4">
    <source>
        <dbReference type="ARBA" id="ARBA00022490"/>
    </source>
</evidence>
<dbReference type="Pfam" id="PF07084">
    <property type="entry name" value="Spot_14"/>
    <property type="match status" value="1"/>
</dbReference>
<dbReference type="HOGENOM" id="CLU_066079_1_0_1"/>
<evidence type="ECO:0000313" key="8">
    <source>
        <dbReference type="Proteomes" id="UP000018468"/>
    </source>
</evidence>
<dbReference type="InterPro" id="IPR009786">
    <property type="entry name" value="Spot_14"/>
</dbReference>
<organism evidence="7 8">
    <name type="scientific">Lepisosteus oculatus</name>
    <name type="common">Spotted gar</name>
    <dbReference type="NCBI Taxonomy" id="7918"/>
    <lineage>
        <taxon>Eukaryota</taxon>
        <taxon>Metazoa</taxon>
        <taxon>Chordata</taxon>
        <taxon>Craniata</taxon>
        <taxon>Vertebrata</taxon>
        <taxon>Euteleostomi</taxon>
        <taxon>Actinopterygii</taxon>
        <taxon>Neopterygii</taxon>
        <taxon>Holostei</taxon>
        <taxon>Semionotiformes</taxon>
        <taxon>Lepisosteidae</taxon>
        <taxon>Lepisosteus</taxon>
    </lineage>
</organism>
<dbReference type="PANTHER" id="PTHR14315">
    <property type="entry name" value="SPOT14 FAMILY MEMBER"/>
    <property type="match status" value="1"/>
</dbReference>
<proteinExistence type="inferred from homology"/>
<keyword evidence="8" id="KW-1185">Reference proteome</keyword>
<dbReference type="Gene3D" id="6.10.140.1610">
    <property type="match status" value="1"/>
</dbReference>
<comment type="similarity">
    <text evidence="3">Belongs to the SPOT14 family.</text>
</comment>
<sequence>TMQSADSKLTKSCLLAALNRYSSAVRNMEHTVMLPSLLRDVPAEEPDDDQPVDAACKDLYEHYLMLKSVKNTVESGLMPLDEHAGKSQPSLGSPPEHLPDTDPETLFHYHLTGLFSVLSTLSQKSQTLTSRYKEIIGLSN</sequence>
<dbReference type="eggNOG" id="ENOG502S7IQ">
    <property type="taxonomic scope" value="Eukaryota"/>
</dbReference>
<dbReference type="OMA" id="YMDIIGV"/>
<dbReference type="AlphaFoldDB" id="W5NNU3"/>
<dbReference type="PANTHER" id="PTHR14315:SF20">
    <property type="entry name" value="SIMILAR TO VERTEBRATE MID1 INTERACTING-LIKE PROTEIN"/>
    <property type="match status" value="1"/>
</dbReference>
<comment type="subcellular location">
    <subcellularLocation>
        <location evidence="2">Cytoplasm</location>
    </subcellularLocation>
    <subcellularLocation>
        <location evidence="1">Nucleus</location>
    </subcellularLocation>
</comment>
<dbReference type="Bgee" id="ENSLOCG00000018201">
    <property type="expression patterns" value="Expressed in liver and 7 other cell types or tissues"/>
</dbReference>
<dbReference type="InParanoid" id="W5NNU3"/>
<keyword evidence="4" id="KW-0963">Cytoplasm</keyword>
<dbReference type="Ensembl" id="ENSLOCT00000022343.1">
    <property type="protein sequence ID" value="ENSLOCP00000022302.1"/>
    <property type="gene ID" value="ENSLOCG00000018201.1"/>
</dbReference>
<dbReference type="GO" id="GO:0005829">
    <property type="term" value="C:cytosol"/>
    <property type="evidence" value="ECO:0000318"/>
    <property type="project" value="GO_Central"/>
</dbReference>
<dbReference type="EMBL" id="AHAT01003077">
    <property type="status" value="NOT_ANNOTATED_CDS"/>
    <property type="molecule type" value="Genomic_DNA"/>
</dbReference>
<reference evidence="7" key="2">
    <citation type="submission" date="2025-08" db="UniProtKB">
        <authorList>
            <consortium name="Ensembl"/>
        </authorList>
    </citation>
    <scope>IDENTIFICATION</scope>
</reference>